<dbReference type="InterPro" id="IPR036388">
    <property type="entry name" value="WH-like_DNA-bd_sf"/>
</dbReference>
<protein>
    <recommendedName>
        <fullName evidence="1">Conserved virulence factor B-like winged helix domain-containing protein</fullName>
    </recommendedName>
</protein>
<evidence type="ECO:0000313" key="2">
    <source>
        <dbReference type="EMBL" id="EKC56256.1"/>
    </source>
</evidence>
<reference evidence="2" key="1">
    <citation type="journal article" date="2013" name="Environ. Microbiol.">
        <title>Microbiota from the distal guts of lean and obese adolescents exhibit partial functional redundancy besides clear differences in community structure.</title>
        <authorList>
            <person name="Ferrer M."/>
            <person name="Ruiz A."/>
            <person name="Lanza F."/>
            <person name="Haange S.B."/>
            <person name="Oberbach A."/>
            <person name="Till H."/>
            <person name="Bargiela R."/>
            <person name="Campoy C."/>
            <person name="Segura M.T."/>
            <person name="Richter M."/>
            <person name="von Bergen M."/>
            <person name="Seifert J."/>
            <person name="Suarez A."/>
        </authorList>
    </citation>
    <scope>NUCLEOTIDE SEQUENCE</scope>
</reference>
<organism evidence="2">
    <name type="scientific">human gut metagenome</name>
    <dbReference type="NCBI Taxonomy" id="408170"/>
    <lineage>
        <taxon>unclassified sequences</taxon>
        <taxon>metagenomes</taxon>
        <taxon>organismal metagenomes</taxon>
    </lineage>
</organism>
<proteinExistence type="predicted"/>
<name>K1TAA2_9ZZZZ</name>
<gene>
    <name evidence="2" type="ORF">LEA_14923</name>
</gene>
<dbReference type="InterPro" id="IPR014464">
    <property type="entry name" value="CvfB_fam"/>
</dbReference>
<dbReference type="Pfam" id="PF17783">
    <property type="entry name" value="WHD_CvfB"/>
    <property type="match status" value="1"/>
</dbReference>
<accession>K1TAA2</accession>
<dbReference type="InterPro" id="IPR040764">
    <property type="entry name" value="CvfB_WH"/>
</dbReference>
<dbReference type="Gene3D" id="1.10.10.10">
    <property type="entry name" value="Winged helix-like DNA-binding domain superfamily/Winged helix DNA-binding domain"/>
    <property type="match status" value="1"/>
</dbReference>
<comment type="caution">
    <text evidence="2">The sequence shown here is derived from an EMBL/GenBank/DDBJ whole genome shotgun (WGS) entry which is preliminary data.</text>
</comment>
<dbReference type="PANTHER" id="PTHR37296:SF1">
    <property type="entry name" value="CONSERVED VIRULENCE FACTOR B"/>
    <property type="match status" value="1"/>
</dbReference>
<evidence type="ECO:0000259" key="1">
    <source>
        <dbReference type="Pfam" id="PF17783"/>
    </source>
</evidence>
<dbReference type="AlphaFoldDB" id="K1TAA2"/>
<dbReference type="EMBL" id="AJWY01010177">
    <property type="protein sequence ID" value="EKC56256.1"/>
    <property type="molecule type" value="Genomic_DNA"/>
</dbReference>
<sequence>MLDSYEGSLPFNDKAAPEVIAHETGMSKNEFKRAVGHLLKEGKIQITEKNIRRVRG</sequence>
<feature type="domain" description="Conserved virulence factor B-like winged helix" evidence="1">
    <location>
        <begin position="2"/>
        <end position="52"/>
    </location>
</feature>
<dbReference type="PANTHER" id="PTHR37296">
    <property type="entry name" value="CONSERVED VIRULENCE FACTOR B"/>
    <property type="match status" value="1"/>
</dbReference>